<evidence type="ECO:0000313" key="9">
    <source>
        <dbReference type="EMBL" id="KAK6953582.1"/>
    </source>
</evidence>
<dbReference type="FunFam" id="3.40.30.10:FF:000159">
    <property type="entry name" value="Peroxiredoxin"/>
    <property type="match status" value="1"/>
</dbReference>
<evidence type="ECO:0000256" key="2">
    <source>
        <dbReference type="ARBA" id="ARBA00022559"/>
    </source>
</evidence>
<dbReference type="GO" id="GO:0005777">
    <property type="term" value="C:peroxisome"/>
    <property type="evidence" value="ECO:0007669"/>
    <property type="project" value="TreeGrafter"/>
</dbReference>
<feature type="domain" description="Thioredoxin" evidence="8">
    <location>
        <begin position="61"/>
        <end position="217"/>
    </location>
</feature>
<dbReference type="Proteomes" id="UP001369815">
    <property type="component" value="Unassembled WGS sequence"/>
</dbReference>
<dbReference type="GO" id="GO:0042744">
    <property type="term" value="P:hydrogen peroxide catabolic process"/>
    <property type="evidence" value="ECO:0007669"/>
    <property type="project" value="TreeGrafter"/>
</dbReference>
<gene>
    <name evidence="9" type="ORF">Daesc_005887</name>
</gene>
<dbReference type="InterPro" id="IPR037944">
    <property type="entry name" value="PRX5-like"/>
</dbReference>
<keyword evidence="3 7" id="KW-0049">Antioxidant</keyword>
<reference evidence="9 10" key="1">
    <citation type="journal article" date="2024" name="Front Chem Biol">
        <title>Unveiling the potential of Daldinia eschscholtzii MFLUCC 19-0629 through bioactivity and bioinformatics studies for enhanced sustainable agriculture production.</title>
        <authorList>
            <person name="Brooks S."/>
            <person name="Weaver J.A."/>
            <person name="Klomchit A."/>
            <person name="Alharthi S.A."/>
            <person name="Onlamun T."/>
            <person name="Nurani R."/>
            <person name="Vong T.K."/>
            <person name="Alberti F."/>
            <person name="Greco C."/>
        </authorList>
    </citation>
    <scope>NUCLEOTIDE SEQUENCE [LARGE SCALE GENOMIC DNA]</scope>
    <source>
        <strain evidence="9">MFLUCC 19-0629</strain>
    </source>
</reference>
<keyword evidence="4 7" id="KW-0560">Oxidoreductase</keyword>
<dbReference type="SUPFAM" id="SSF52833">
    <property type="entry name" value="Thioredoxin-like"/>
    <property type="match status" value="1"/>
</dbReference>
<dbReference type="InterPro" id="IPR013740">
    <property type="entry name" value="Redoxin"/>
</dbReference>
<dbReference type="EMBL" id="JBANMG010000005">
    <property type="protein sequence ID" value="KAK6953582.1"/>
    <property type="molecule type" value="Genomic_DNA"/>
</dbReference>
<dbReference type="PROSITE" id="PS51352">
    <property type="entry name" value="THIOREDOXIN_2"/>
    <property type="match status" value="1"/>
</dbReference>
<keyword evidence="5 7" id="KW-0676">Redox-active center</keyword>
<keyword evidence="2 7" id="KW-0575">Peroxidase</keyword>
<comment type="function">
    <text evidence="7">Thiol-specific peroxidase that catalyzes the reduction of hydrogen peroxide and organic hydroperoxides to water and alcohols, respectively. Plays a role in cell protection against oxidative stress by detoxifying peroxides.</text>
</comment>
<evidence type="ECO:0000256" key="4">
    <source>
        <dbReference type="ARBA" id="ARBA00023002"/>
    </source>
</evidence>
<dbReference type="GO" id="GO:0005829">
    <property type="term" value="C:cytosol"/>
    <property type="evidence" value="ECO:0007669"/>
    <property type="project" value="TreeGrafter"/>
</dbReference>
<feature type="active site" description="Cysteine sulfenic acid (-SOH) intermediate" evidence="6">
    <location>
        <position position="106"/>
    </location>
</feature>
<evidence type="ECO:0000313" key="10">
    <source>
        <dbReference type="Proteomes" id="UP001369815"/>
    </source>
</evidence>
<evidence type="ECO:0000256" key="1">
    <source>
        <dbReference type="ARBA" id="ARBA00010505"/>
    </source>
</evidence>
<dbReference type="CDD" id="cd03013">
    <property type="entry name" value="PRX5_like"/>
    <property type="match status" value="1"/>
</dbReference>
<dbReference type="PANTHER" id="PTHR10430">
    <property type="entry name" value="PEROXIREDOXIN"/>
    <property type="match status" value="1"/>
</dbReference>
<name>A0AAX6MN33_9PEZI</name>
<dbReference type="AlphaFoldDB" id="A0AAX6MN33"/>
<comment type="similarity">
    <text evidence="1 7">Belongs to the peroxiredoxin family. Prx5 subfamily.</text>
</comment>
<dbReference type="Pfam" id="PF08534">
    <property type="entry name" value="Redoxin"/>
    <property type="match status" value="1"/>
</dbReference>
<protein>
    <recommendedName>
        <fullName evidence="8">Thioredoxin domain-containing protein</fullName>
    </recommendedName>
</protein>
<dbReference type="GO" id="GO:0034599">
    <property type="term" value="P:cellular response to oxidative stress"/>
    <property type="evidence" value="ECO:0007669"/>
    <property type="project" value="InterPro"/>
</dbReference>
<dbReference type="GO" id="GO:0045454">
    <property type="term" value="P:cell redox homeostasis"/>
    <property type="evidence" value="ECO:0007669"/>
    <property type="project" value="TreeGrafter"/>
</dbReference>
<keyword evidence="10" id="KW-1185">Reference proteome</keyword>
<evidence type="ECO:0000256" key="7">
    <source>
        <dbReference type="RuleBase" id="RU366011"/>
    </source>
</evidence>
<dbReference type="GO" id="GO:0008379">
    <property type="term" value="F:thioredoxin peroxidase activity"/>
    <property type="evidence" value="ECO:0007669"/>
    <property type="project" value="InterPro"/>
</dbReference>
<organism evidence="9 10">
    <name type="scientific">Daldinia eschscholtzii</name>
    <dbReference type="NCBI Taxonomy" id="292717"/>
    <lineage>
        <taxon>Eukaryota</taxon>
        <taxon>Fungi</taxon>
        <taxon>Dikarya</taxon>
        <taxon>Ascomycota</taxon>
        <taxon>Pezizomycotina</taxon>
        <taxon>Sordariomycetes</taxon>
        <taxon>Xylariomycetidae</taxon>
        <taxon>Xylariales</taxon>
        <taxon>Hypoxylaceae</taxon>
        <taxon>Daldinia</taxon>
    </lineage>
</organism>
<evidence type="ECO:0000256" key="6">
    <source>
        <dbReference type="PIRSR" id="PIRSR637944-1"/>
    </source>
</evidence>
<accession>A0AAX6MN33</accession>
<dbReference type="InterPro" id="IPR013766">
    <property type="entry name" value="Thioredoxin_domain"/>
</dbReference>
<evidence type="ECO:0000256" key="5">
    <source>
        <dbReference type="ARBA" id="ARBA00023284"/>
    </source>
</evidence>
<dbReference type="GO" id="GO:0005739">
    <property type="term" value="C:mitochondrion"/>
    <property type="evidence" value="ECO:0007669"/>
    <property type="project" value="TreeGrafter"/>
</dbReference>
<sequence length="217" mass="22799">MAFRLAVRRGAHSFAAAAAPRPAAAATSSPMFVGRPAVAAKVSAAMGMGMRRFHASPRSFIEVGDPIPNLEVLHEGSPGNKVNLAKEFETADGVIVGVPAAFSGACSEKHIPSYIKSPKLKDAGRVFVVSVNDAFVMKAWADQLDPTHESGIRFLADPAGEFTKALDLGFDAPAIFGGMRAKRYALVVKDGKVKSLHVEPDNTGTNVSLADKVLGEA</sequence>
<evidence type="ECO:0000256" key="3">
    <source>
        <dbReference type="ARBA" id="ARBA00022862"/>
    </source>
</evidence>
<dbReference type="Gene3D" id="3.40.30.10">
    <property type="entry name" value="Glutaredoxin"/>
    <property type="match status" value="1"/>
</dbReference>
<comment type="caution">
    <text evidence="9">The sequence shown here is derived from an EMBL/GenBank/DDBJ whole genome shotgun (WGS) entry which is preliminary data.</text>
</comment>
<evidence type="ECO:0000259" key="8">
    <source>
        <dbReference type="PROSITE" id="PS51352"/>
    </source>
</evidence>
<dbReference type="InterPro" id="IPR036249">
    <property type="entry name" value="Thioredoxin-like_sf"/>
</dbReference>
<dbReference type="PANTHER" id="PTHR10430:SF39">
    <property type="entry name" value="PEROXISOMAL MEMBRANE ASSOCIATED PROTEIN 20"/>
    <property type="match status" value="1"/>
</dbReference>
<proteinExistence type="inferred from homology"/>